<dbReference type="Proteomes" id="UP000692954">
    <property type="component" value="Unassembled WGS sequence"/>
</dbReference>
<organism evidence="1 2">
    <name type="scientific">Paramecium sonneborni</name>
    <dbReference type="NCBI Taxonomy" id="65129"/>
    <lineage>
        <taxon>Eukaryota</taxon>
        <taxon>Sar</taxon>
        <taxon>Alveolata</taxon>
        <taxon>Ciliophora</taxon>
        <taxon>Intramacronucleata</taxon>
        <taxon>Oligohymenophorea</taxon>
        <taxon>Peniculida</taxon>
        <taxon>Parameciidae</taxon>
        <taxon>Paramecium</taxon>
    </lineage>
</organism>
<accession>A0A8S1NSF4</accession>
<name>A0A8S1NSF4_9CILI</name>
<gene>
    <name evidence="1" type="ORF">PSON_ATCC_30995.1.T0640029</name>
</gene>
<reference evidence="1" key="1">
    <citation type="submission" date="2021-01" db="EMBL/GenBank/DDBJ databases">
        <authorList>
            <consortium name="Genoscope - CEA"/>
            <person name="William W."/>
        </authorList>
    </citation>
    <scope>NUCLEOTIDE SEQUENCE</scope>
</reference>
<evidence type="ECO:0000313" key="2">
    <source>
        <dbReference type="Proteomes" id="UP000692954"/>
    </source>
</evidence>
<dbReference type="EMBL" id="CAJJDN010000064">
    <property type="protein sequence ID" value="CAD8095152.1"/>
    <property type="molecule type" value="Genomic_DNA"/>
</dbReference>
<keyword evidence="2" id="KW-1185">Reference proteome</keyword>
<sequence length="93" mass="10551">MQPNETIQNQIEATFKDINQQFESSTITTQNCIDEISQQNQIILGLNKLPDSLFKDLPKLPNIELSAQFSLLQSDIVEVIKNNAHLLEKAINK</sequence>
<evidence type="ECO:0000313" key="1">
    <source>
        <dbReference type="EMBL" id="CAD8095152.1"/>
    </source>
</evidence>
<proteinExistence type="predicted"/>
<comment type="caution">
    <text evidence="1">The sequence shown here is derived from an EMBL/GenBank/DDBJ whole genome shotgun (WGS) entry which is preliminary data.</text>
</comment>
<dbReference type="AlphaFoldDB" id="A0A8S1NSF4"/>
<protein>
    <submittedName>
        <fullName evidence="1">Uncharacterized protein</fullName>
    </submittedName>
</protein>